<evidence type="ECO:0000259" key="2">
    <source>
        <dbReference type="PROSITE" id="PS50125"/>
    </source>
</evidence>
<dbReference type="InterPro" id="IPR003646">
    <property type="entry name" value="SH3-like_bac-type"/>
</dbReference>
<dbReference type="Pfam" id="PF08239">
    <property type="entry name" value="SH3_3"/>
    <property type="match status" value="1"/>
</dbReference>
<dbReference type="SMART" id="SM00287">
    <property type="entry name" value="SH3b"/>
    <property type="match status" value="1"/>
</dbReference>
<gene>
    <name evidence="4" type="ORF">MNBD_GAMMA10-14</name>
</gene>
<evidence type="ECO:0000313" key="4">
    <source>
        <dbReference type="EMBL" id="VAW69057.1"/>
    </source>
</evidence>
<keyword evidence="1" id="KW-0472">Membrane</keyword>
<feature type="transmembrane region" description="Helical" evidence="1">
    <location>
        <begin position="249"/>
        <end position="268"/>
    </location>
</feature>
<dbReference type="GO" id="GO:0004016">
    <property type="term" value="F:adenylate cyclase activity"/>
    <property type="evidence" value="ECO:0007669"/>
    <property type="project" value="UniProtKB-EC"/>
</dbReference>
<proteinExistence type="predicted"/>
<feature type="transmembrane region" description="Helical" evidence="1">
    <location>
        <begin position="206"/>
        <end position="229"/>
    </location>
</feature>
<keyword evidence="4" id="KW-0456">Lyase</keyword>
<organism evidence="4">
    <name type="scientific">hydrothermal vent metagenome</name>
    <dbReference type="NCBI Taxonomy" id="652676"/>
    <lineage>
        <taxon>unclassified sequences</taxon>
        <taxon>metagenomes</taxon>
        <taxon>ecological metagenomes</taxon>
    </lineage>
</organism>
<dbReference type="Gene3D" id="2.30.30.40">
    <property type="entry name" value="SH3 Domains"/>
    <property type="match status" value="1"/>
</dbReference>
<dbReference type="AlphaFoldDB" id="A0A3B0Y0F5"/>
<feature type="domain" description="SH3b" evidence="3">
    <location>
        <begin position="315"/>
        <end position="385"/>
    </location>
</feature>
<dbReference type="InterPro" id="IPR001054">
    <property type="entry name" value="A/G_cyclase"/>
</dbReference>
<accession>A0A3B0Y0F5</accession>
<dbReference type="Gene3D" id="3.30.70.1230">
    <property type="entry name" value="Nucleotide cyclase"/>
    <property type="match status" value="1"/>
</dbReference>
<dbReference type="PANTHER" id="PTHR43081">
    <property type="entry name" value="ADENYLATE CYCLASE, TERMINAL-DIFFERENTIATION SPECIFIC-RELATED"/>
    <property type="match status" value="1"/>
</dbReference>
<name>A0A3B0Y0F5_9ZZZZ</name>
<dbReference type="EMBL" id="UOFJ01000393">
    <property type="protein sequence ID" value="VAW69057.1"/>
    <property type="molecule type" value="Genomic_DNA"/>
</dbReference>
<feature type="transmembrane region" description="Helical" evidence="1">
    <location>
        <begin position="404"/>
        <end position="421"/>
    </location>
</feature>
<dbReference type="SMART" id="SM00044">
    <property type="entry name" value="CYCc"/>
    <property type="match status" value="1"/>
</dbReference>
<dbReference type="Pfam" id="PF00211">
    <property type="entry name" value="Guanylate_cyc"/>
    <property type="match status" value="1"/>
</dbReference>
<dbReference type="GO" id="GO:0035556">
    <property type="term" value="P:intracellular signal transduction"/>
    <property type="evidence" value="ECO:0007669"/>
    <property type="project" value="InterPro"/>
</dbReference>
<protein>
    <submittedName>
        <fullName evidence="4">Adenylate cyclase</fullName>
        <ecNumber evidence="4">4.6.1.1</ecNumber>
    </submittedName>
</protein>
<dbReference type="PROSITE" id="PS51781">
    <property type="entry name" value="SH3B"/>
    <property type="match status" value="1"/>
</dbReference>
<dbReference type="PROSITE" id="PS50125">
    <property type="entry name" value="GUANYLATE_CYCLASE_2"/>
    <property type="match status" value="1"/>
</dbReference>
<dbReference type="InterPro" id="IPR029787">
    <property type="entry name" value="Nucleotide_cyclase"/>
</dbReference>
<dbReference type="CDD" id="cd07302">
    <property type="entry name" value="CHD"/>
    <property type="match status" value="1"/>
</dbReference>
<dbReference type="InterPro" id="IPR050697">
    <property type="entry name" value="Adenylyl/Guanylyl_Cyclase_3/4"/>
</dbReference>
<reference evidence="4" key="1">
    <citation type="submission" date="2018-06" db="EMBL/GenBank/DDBJ databases">
        <authorList>
            <person name="Zhirakovskaya E."/>
        </authorList>
    </citation>
    <scope>NUCLEOTIDE SEQUENCE</scope>
</reference>
<feature type="transmembrane region" description="Helical" evidence="1">
    <location>
        <begin position="280"/>
        <end position="301"/>
    </location>
</feature>
<dbReference type="GO" id="GO:0009190">
    <property type="term" value="P:cyclic nucleotide biosynthetic process"/>
    <property type="evidence" value="ECO:0007669"/>
    <property type="project" value="InterPro"/>
</dbReference>
<dbReference type="SUPFAM" id="SSF55073">
    <property type="entry name" value="Nucleotide cyclase"/>
    <property type="match status" value="1"/>
</dbReference>
<evidence type="ECO:0000256" key="1">
    <source>
        <dbReference type="SAM" id="Phobius"/>
    </source>
</evidence>
<keyword evidence="1" id="KW-0812">Transmembrane</keyword>
<dbReference type="EC" id="4.6.1.1" evidence="4"/>
<feature type="domain" description="Guanylate cyclase" evidence="2">
    <location>
        <begin position="19"/>
        <end position="133"/>
    </location>
</feature>
<sequence length="426" mass="49064">MLTDKSTIEVIKKSRKLVTILFSDIEHSTRHWERRGDVDARMLLDRHNRLLFPIIRKFRGKIIKTLGDSIMASFGDPHMALKAGIAIQQRLAEEREKDRYFSLRARIGIHTGTGIVEYDDIFGDVVNVAAKVESAAKANQVLLTRASAARIKQASFTLTPAGDLKLIGKRKPVSLLSCEWEQHRSLISNIRPDSILPLLKRQKLELISYVGMALFALFFTYQYYLRFLLADAGLSLNHFQYATHIPSDYPVILIIQTLTLLGFSGYMLRIDFISRAVLRLLSGFFGAGLALLLFASFNHYLDLPFKKRWHETLYASEHTFVEVIKDKTPLKEKPDQQSRVIRILPKNEFFIYLGSKKQKGLRWDQVRLNNNKTGWIPRKILPAFGVAEEKLSKTEKFLFKYYDLYGLIISILAFIWGYMSFRIRPG</sequence>
<evidence type="ECO:0000259" key="3">
    <source>
        <dbReference type="PROSITE" id="PS51781"/>
    </source>
</evidence>
<dbReference type="PANTHER" id="PTHR43081:SF1">
    <property type="entry name" value="ADENYLATE CYCLASE, TERMINAL-DIFFERENTIATION SPECIFIC"/>
    <property type="match status" value="1"/>
</dbReference>
<keyword evidence="1" id="KW-1133">Transmembrane helix</keyword>